<organism evidence="1">
    <name type="scientific">bioreactor metagenome</name>
    <dbReference type="NCBI Taxonomy" id="1076179"/>
    <lineage>
        <taxon>unclassified sequences</taxon>
        <taxon>metagenomes</taxon>
        <taxon>ecological metagenomes</taxon>
    </lineage>
</organism>
<comment type="caution">
    <text evidence="1">The sequence shown here is derived from an EMBL/GenBank/DDBJ whole genome shotgun (WGS) entry which is preliminary data.</text>
</comment>
<reference evidence="1" key="1">
    <citation type="submission" date="2019-08" db="EMBL/GenBank/DDBJ databases">
        <authorList>
            <person name="Kucharzyk K."/>
            <person name="Murdoch R.W."/>
            <person name="Higgins S."/>
            <person name="Loffler F."/>
        </authorList>
    </citation>
    <scope>NUCLEOTIDE SEQUENCE</scope>
</reference>
<proteinExistence type="predicted"/>
<protein>
    <submittedName>
        <fullName evidence="1">Uncharacterized protein</fullName>
    </submittedName>
</protein>
<gene>
    <name evidence="1" type="ORF">SDC9_109133</name>
</gene>
<evidence type="ECO:0000313" key="1">
    <source>
        <dbReference type="EMBL" id="MPM62267.1"/>
    </source>
</evidence>
<name>A0A645BA38_9ZZZZ</name>
<sequence length="119" mass="13143">MGFACLNEAGDRLLHKIIPEPRLLSVQRTYIRSTGSPAEPLLETEEDRSFLRALEEMKGSAPPEYDKEPSVCFQLADDGDLICSGCVYRTERLTRCARYLSKPGSVLYGGPCPQFAGNA</sequence>
<accession>A0A645BA38</accession>
<dbReference type="AlphaFoldDB" id="A0A645BA38"/>
<dbReference type="EMBL" id="VSSQ01018778">
    <property type="protein sequence ID" value="MPM62267.1"/>
    <property type="molecule type" value="Genomic_DNA"/>
</dbReference>